<name>A0A212JZT1_9BACT</name>
<sequence length="48" mass="4973">MIKGRKLLRRLALLLSCVALCAALLNLGGCGLSVKPKGQVVTDVSVGH</sequence>
<gene>
    <name evidence="1" type="ORF">KM92DES2_11991</name>
</gene>
<dbReference type="RefSeq" id="WP_192112681.1">
    <property type="nucleotide sequence ID" value="NZ_CAKSVL010000007.1"/>
</dbReference>
<dbReference type="AlphaFoldDB" id="A0A212JZT1"/>
<evidence type="ECO:0000313" key="1">
    <source>
        <dbReference type="EMBL" id="SBW04937.1"/>
    </source>
</evidence>
<proteinExistence type="predicted"/>
<reference evidence="1" key="1">
    <citation type="submission" date="2016-04" db="EMBL/GenBank/DDBJ databases">
        <authorList>
            <person name="Evans L.H."/>
            <person name="Alamgir A."/>
            <person name="Owens N."/>
            <person name="Weber N.D."/>
            <person name="Virtaneva K."/>
            <person name="Barbian K."/>
            <person name="Babar A."/>
            <person name="Rosenke K."/>
        </authorList>
    </citation>
    <scope>NUCLEOTIDE SEQUENCE</scope>
    <source>
        <strain evidence="1">92-2</strain>
    </source>
</reference>
<dbReference type="EMBL" id="FLUP01000001">
    <property type="protein sequence ID" value="SBW04937.1"/>
    <property type="molecule type" value="Genomic_DNA"/>
</dbReference>
<protein>
    <submittedName>
        <fullName evidence="1">Uncharacterized protein</fullName>
    </submittedName>
</protein>
<accession>A0A212JZT1</accession>
<organism evidence="1">
    <name type="scientific">uncultured Desulfovibrio sp</name>
    <dbReference type="NCBI Taxonomy" id="167968"/>
    <lineage>
        <taxon>Bacteria</taxon>
        <taxon>Pseudomonadati</taxon>
        <taxon>Thermodesulfobacteriota</taxon>
        <taxon>Desulfovibrionia</taxon>
        <taxon>Desulfovibrionales</taxon>
        <taxon>Desulfovibrionaceae</taxon>
        <taxon>Desulfovibrio</taxon>
        <taxon>environmental samples</taxon>
    </lineage>
</organism>